<evidence type="ECO:0000313" key="2">
    <source>
        <dbReference type="EMBL" id="CAG7713009.1"/>
    </source>
</evidence>
<evidence type="ECO:0000313" key="3">
    <source>
        <dbReference type="Proteomes" id="UP000708208"/>
    </source>
</evidence>
<keyword evidence="3" id="KW-1185">Reference proteome</keyword>
<protein>
    <submittedName>
        <fullName evidence="2">Uncharacterized protein</fullName>
    </submittedName>
</protein>
<sequence length="122" mass="13549">MAKSKSKSKATKPEKGGAAEKKGKADAGKDKDPKKDPKKDAKKSDKGKKGGSKPKGKGGKKGKKGKRKKKGPRCPIKRRKKALKRKCHDMLAPDAVLNSYYTCHGVPDMLRFRKFKWSKKKK</sequence>
<reference evidence="2" key="1">
    <citation type="submission" date="2021-06" db="EMBL/GenBank/DDBJ databases">
        <authorList>
            <person name="Hodson N. C."/>
            <person name="Mongue J. A."/>
            <person name="Jaron S. K."/>
        </authorList>
    </citation>
    <scope>NUCLEOTIDE SEQUENCE</scope>
</reference>
<gene>
    <name evidence="2" type="ORF">AFUS01_LOCUS5196</name>
</gene>
<dbReference type="Proteomes" id="UP000708208">
    <property type="component" value="Unassembled WGS sequence"/>
</dbReference>
<feature type="region of interest" description="Disordered" evidence="1">
    <location>
        <begin position="1"/>
        <end position="85"/>
    </location>
</feature>
<accession>A0A8J2JD57</accession>
<name>A0A8J2JD57_9HEXA</name>
<organism evidence="2 3">
    <name type="scientific">Allacma fusca</name>
    <dbReference type="NCBI Taxonomy" id="39272"/>
    <lineage>
        <taxon>Eukaryota</taxon>
        <taxon>Metazoa</taxon>
        <taxon>Ecdysozoa</taxon>
        <taxon>Arthropoda</taxon>
        <taxon>Hexapoda</taxon>
        <taxon>Collembola</taxon>
        <taxon>Symphypleona</taxon>
        <taxon>Sminthuridae</taxon>
        <taxon>Allacma</taxon>
    </lineage>
</organism>
<feature type="compositionally biased region" description="Basic residues" evidence="1">
    <location>
        <begin position="49"/>
        <end position="85"/>
    </location>
</feature>
<evidence type="ECO:0000256" key="1">
    <source>
        <dbReference type="SAM" id="MobiDB-lite"/>
    </source>
</evidence>
<proteinExistence type="predicted"/>
<dbReference type="AlphaFoldDB" id="A0A8J2JD57"/>
<dbReference type="EMBL" id="CAJVCH010032919">
    <property type="protein sequence ID" value="CAG7713009.1"/>
    <property type="molecule type" value="Genomic_DNA"/>
</dbReference>
<feature type="compositionally biased region" description="Basic and acidic residues" evidence="1">
    <location>
        <begin position="11"/>
        <end position="48"/>
    </location>
</feature>
<comment type="caution">
    <text evidence="2">The sequence shown here is derived from an EMBL/GenBank/DDBJ whole genome shotgun (WGS) entry which is preliminary data.</text>
</comment>
<feature type="compositionally biased region" description="Basic residues" evidence="1">
    <location>
        <begin position="1"/>
        <end position="10"/>
    </location>
</feature>